<dbReference type="RefSeq" id="WP_408167707.1">
    <property type="nucleotide sequence ID" value="NZ_JAQQFR010000005.1"/>
</dbReference>
<comment type="caution">
    <text evidence="6">The sequence shown here is derived from an EMBL/GenBank/DDBJ whole genome shotgun (WGS) entry which is preliminary data.</text>
</comment>
<dbReference type="EMBL" id="JAQQFR010000005">
    <property type="protein sequence ID" value="MFL9878708.1"/>
    <property type="molecule type" value="Genomic_DNA"/>
</dbReference>
<dbReference type="SUPFAM" id="SSF52172">
    <property type="entry name" value="CheY-like"/>
    <property type="match status" value="1"/>
</dbReference>
<dbReference type="PANTHER" id="PTHR48111:SF59">
    <property type="entry name" value="TRANSCRIPTIONAL REGULATORY PROTEIN BAER"/>
    <property type="match status" value="1"/>
</dbReference>
<dbReference type="Pfam" id="PF00072">
    <property type="entry name" value="Response_reg"/>
    <property type="match status" value="1"/>
</dbReference>
<evidence type="ECO:0000313" key="7">
    <source>
        <dbReference type="Proteomes" id="UP001629214"/>
    </source>
</evidence>
<proteinExistence type="predicted"/>
<name>A0ABW8Z788_9BURK</name>
<accession>A0ABW8Z788</accession>
<feature type="modified residue" description="4-aspartylphosphate" evidence="2">
    <location>
        <position position="64"/>
    </location>
</feature>
<evidence type="ECO:0000259" key="4">
    <source>
        <dbReference type="PROSITE" id="PS50110"/>
    </source>
</evidence>
<protein>
    <submittedName>
        <fullName evidence="6">Response regulator</fullName>
    </submittedName>
</protein>
<dbReference type="PANTHER" id="PTHR48111">
    <property type="entry name" value="REGULATOR OF RPOS"/>
    <property type="match status" value="1"/>
</dbReference>
<dbReference type="InterPro" id="IPR039420">
    <property type="entry name" value="WalR-like"/>
</dbReference>
<dbReference type="InterPro" id="IPR001867">
    <property type="entry name" value="OmpR/PhoB-type_DNA-bd"/>
</dbReference>
<dbReference type="CDD" id="cd00383">
    <property type="entry name" value="trans_reg_C"/>
    <property type="match status" value="1"/>
</dbReference>
<dbReference type="PROSITE" id="PS51755">
    <property type="entry name" value="OMPR_PHOB"/>
    <property type="match status" value="1"/>
</dbReference>
<reference evidence="6 7" key="1">
    <citation type="journal article" date="2024" name="Chem. Sci.">
        <title>Discovery of megapolipeptins by genome mining of a Burkholderiales bacteria collection.</title>
        <authorList>
            <person name="Paulo B.S."/>
            <person name="Recchia M.J.J."/>
            <person name="Lee S."/>
            <person name="Fergusson C.H."/>
            <person name="Romanowski S.B."/>
            <person name="Hernandez A."/>
            <person name="Krull N."/>
            <person name="Liu D.Y."/>
            <person name="Cavanagh H."/>
            <person name="Bos A."/>
            <person name="Gray C.A."/>
            <person name="Murphy B.T."/>
            <person name="Linington R.G."/>
            <person name="Eustaquio A.S."/>
        </authorList>
    </citation>
    <scope>NUCLEOTIDE SEQUENCE [LARGE SCALE GENOMIC DNA]</scope>
    <source>
        <strain evidence="6 7">RL21-008-BIB-B</strain>
    </source>
</reference>
<dbReference type="InterPro" id="IPR011006">
    <property type="entry name" value="CheY-like_superfamily"/>
</dbReference>
<organism evidence="6 7">
    <name type="scientific">Herbaspirillum rhizosphaerae</name>
    <dbReference type="NCBI Taxonomy" id="346179"/>
    <lineage>
        <taxon>Bacteria</taxon>
        <taxon>Pseudomonadati</taxon>
        <taxon>Pseudomonadota</taxon>
        <taxon>Betaproteobacteria</taxon>
        <taxon>Burkholderiales</taxon>
        <taxon>Oxalobacteraceae</taxon>
        <taxon>Herbaspirillum</taxon>
    </lineage>
</organism>
<dbReference type="Gene3D" id="6.10.250.690">
    <property type="match status" value="1"/>
</dbReference>
<feature type="domain" description="Response regulatory" evidence="4">
    <location>
        <begin position="15"/>
        <end position="128"/>
    </location>
</feature>
<evidence type="ECO:0000259" key="5">
    <source>
        <dbReference type="PROSITE" id="PS51755"/>
    </source>
</evidence>
<dbReference type="SMART" id="SM00448">
    <property type="entry name" value="REC"/>
    <property type="match status" value="1"/>
</dbReference>
<feature type="domain" description="OmpR/PhoB-type" evidence="5">
    <location>
        <begin position="146"/>
        <end position="245"/>
    </location>
</feature>
<keyword evidence="7" id="KW-1185">Reference proteome</keyword>
<dbReference type="Pfam" id="PF00486">
    <property type="entry name" value="Trans_reg_C"/>
    <property type="match status" value="1"/>
</dbReference>
<evidence type="ECO:0000256" key="3">
    <source>
        <dbReference type="PROSITE-ProRule" id="PRU01091"/>
    </source>
</evidence>
<dbReference type="Gene3D" id="3.40.50.2300">
    <property type="match status" value="1"/>
</dbReference>
<evidence type="ECO:0000313" key="6">
    <source>
        <dbReference type="EMBL" id="MFL9878708.1"/>
    </source>
</evidence>
<dbReference type="SMART" id="SM00862">
    <property type="entry name" value="Trans_reg_C"/>
    <property type="match status" value="1"/>
</dbReference>
<sequence>MSTPAFQFEAPKAADILIVEDEPKLAELLQKYLAAAGYTSRHVAHGDDAVPQVQAQKPDLVLLDIMLPGRDGWQICQELRRFSDVPILMLTARAEEEDRLRGLELGADDYISKTPFSPREIVARVKAMLRRSRREQEVSTEGSDDNAAFSSSPLQIDDARHQASINGAPVNLTPLEFRLLKAFAAAPGQVFSRDQLLNHVHDEYRSVTDRAIDTHIKNLRRKLEPFFPGHNAIQAIYGVGYVFELPPADTLA</sequence>
<dbReference type="Proteomes" id="UP001629214">
    <property type="component" value="Unassembled WGS sequence"/>
</dbReference>
<evidence type="ECO:0000256" key="1">
    <source>
        <dbReference type="ARBA" id="ARBA00023125"/>
    </source>
</evidence>
<evidence type="ECO:0000256" key="2">
    <source>
        <dbReference type="PROSITE-ProRule" id="PRU00169"/>
    </source>
</evidence>
<dbReference type="Gene3D" id="1.10.10.10">
    <property type="entry name" value="Winged helix-like DNA-binding domain superfamily/Winged helix DNA-binding domain"/>
    <property type="match status" value="1"/>
</dbReference>
<feature type="DNA-binding region" description="OmpR/PhoB-type" evidence="3">
    <location>
        <begin position="146"/>
        <end position="245"/>
    </location>
</feature>
<keyword evidence="1 3" id="KW-0238">DNA-binding</keyword>
<dbReference type="InterPro" id="IPR001789">
    <property type="entry name" value="Sig_transdc_resp-reg_receiver"/>
</dbReference>
<dbReference type="PROSITE" id="PS50110">
    <property type="entry name" value="RESPONSE_REGULATORY"/>
    <property type="match status" value="1"/>
</dbReference>
<dbReference type="InterPro" id="IPR036388">
    <property type="entry name" value="WH-like_DNA-bd_sf"/>
</dbReference>
<gene>
    <name evidence="6" type="ORF">PQR63_09960</name>
</gene>
<keyword evidence="2" id="KW-0597">Phosphoprotein</keyword>